<name>A0A9P3CFR5_9PEZI</name>
<dbReference type="AlphaFoldDB" id="A0A9P3CFR5"/>
<feature type="compositionally biased region" description="Acidic residues" evidence="1">
    <location>
        <begin position="89"/>
        <end position="98"/>
    </location>
</feature>
<gene>
    <name evidence="2" type="ORF">CKM354_000298400</name>
</gene>
<protein>
    <submittedName>
        <fullName evidence="2">Uncharacterized protein</fullName>
    </submittedName>
</protein>
<reference evidence="2 3" key="1">
    <citation type="submission" date="2021-01" db="EMBL/GenBank/DDBJ databases">
        <title>Cercospora kikuchii MAFF 305040 whole genome shotgun sequence.</title>
        <authorList>
            <person name="Kashiwa T."/>
            <person name="Suzuki T."/>
        </authorList>
    </citation>
    <scope>NUCLEOTIDE SEQUENCE [LARGE SCALE GENOMIC DNA]</scope>
    <source>
        <strain evidence="2 3">MAFF 305040</strain>
    </source>
</reference>
<comment type="caution">
    <text evidence="2">The sequence shown here is derived from an EMBL/GenBank/DDBJ whole genome shotgun (WGS) entry which is preliminary data.</text>
</comment>
<feature type="compositionally biased region" description="Polar residues" evidence="1">
    <location>
        <begin position="30"/>
        <end position="45"/>
    </location>
</feature>
<dbReference type="RefSeq" id="XP_044654092.1">
    <property type="nucleotide sequence ID" value="XM_044798157.1"/>
</dbReference>
<dbReference type="EMBL" id="BOLY01000002">
    <property type="protein sequence ID" value="GIZ39605.1"/>
    <property type="molecule type" value="Genomic_DNA"/>
</dbReference>
<feature type="compositionally biased region" description="Basic and acidic residues" evidence="1">
    <location>
        <begin position="77"/>
        <end position="88"/>
    </location>
</feature>
<keyword evidence="3" id="KW-1185">Reference proteome</keyword>
<evidence type="ECO:0000313" key="2">
    <source>
        <dbReference type="EMBL" id="GIZ39605.1"/>
    </source>
</evidence>
<feature type="compositionally biased region" description="Basic and acidic residues" evidence="1">
    <location>
        <begin position="11"/>
        <end position="28"/>
    </location>
</feature>
<evidence type="ECO:0000313" key="3">
    <source>
        <dbReference type="Proteomes" id="UP000825890"/>
    </source>
</evidence>
<evidence type="ECO:0000256" key="1">
    <source>
        <dbReference type="SAM" id="MobiDB-lite"/>
    </source>
</evidence>
<feature type="region of interest" description="Disordered" evidence="1">
    <location>
        <begin position="1"/>
        <end position="45"/>
    </location>
</feature>
<dbReference type="Proteomes" id="UP000825890">
    <property type="component" value="Unassembled WGS sequence"/>
</dbReference>
<dbReference type="GeneID" id="68288559"/>
<feature type="region of interest" description="Disordered" evidence="1">
    <location>
        <begin position="59"/>
        <end position="98"/>
    </location>
</feature>
<proteinExistence type="predicted"/>
<organism evidence="2 3">
    <name type="scientific">Cercospora kikuchii</name>
    <dbReference type="NCBI Taxonomy" id="84275"/>
    <lineage>
        <taxon>Eukaryota</taxon>
        <taxon>Fungi</taxon>
        <taxon>Dikarya</taxon>
        <taxon>Ascomycota</taxon>
        <taxon>Pezizomycotina</taxon>
        <taxon>Dothideomycetes</taxon>
        <taxon>Dothideomycetidae</taxon>
        <taxon>Mycosphaerellales</taxon>
        <taxon>Mycosphaerellaceae</taxon>
        <taxon>Cercospora</taxon>
    </lineage>
</organism>
<dbReference type="OrthoDB" id="3647130at2759"/>
<accession>A0A9P3CFR5</accession>
<sequence length="210" mass="23864">MQNMAQPTFKQEAEPRSTKRWLDQDPLTKEQLTSQPTQQPVRTASTAYLMGFEEVALSSPKELVSQTNSATNHKAKVNTERKTDKQQDAEEEDEQEEDLIVTEELTSVNSFDFVINEARNRESNAAMNELIQNSVNYERTELTAVQPCVNGDRTSVKRYATRDRAPQFPEEIEMQDLDLDLEAGVYAPRKRKQAVKAKSESTTSAICELM</sequence>